<proteinExistence type="inferred from homology"/>
<comment type="caution">
    <text evidence="3">The sequence shown here is derived from an EMBL/GenBank/DDBJ whole genome shotgun (WGS) entry which is preliminary data.</text>
</comment>
<accession>A0AAW7M429</accession>
<evidence type="ECO:0000256" key="2">
    <source>
        <dbReference type="HAMAP-Rule" id="MF_00048"/>
    </source>
</evidence>
<evidence type="ECO:0000313" key="4">
    <source>
        <dbReference type="Proteomes" id="UP001172737"/>
    </source>
</evidence>
<dbReference type="InterPro" id="IPR011335">
    <property type="entry name" value="Restrct_endonuc-II-like"/>
</dbReference>
<dbReference type="HAMAP" id="MF_00048">
    <property type="entry name" value="UPF0102"/>
    <property type="match status" value="1"/>
</dbReference>
<dbReference type="InterPro" id="IPR011856">
    <property type="entry name" value="tRNA_endonuc-like_dom_sf"/>
</dbReference>
<dbReference type="NCBIfam" id="NF009154">
    <property type="entry name" value="PRK12497.3-3"/>
    <property type="match status" value="1"/>
</dbReference>
<evidence type="ECO:0000256" key="1">
    <source>
        <dbReference type="ARBA" id="ARBA00006738"/>
    </source>
</evidence>
<dbReference type="PANTHER" id="PTHR34039:SF1">
    <property type="entry name" value="UPF0102 PROTEIN YRAN"/>
    <property type="match status" value="1"/>
</dbReference>
<gene>
    <name evidence="3" type="ORF">QQX10_04230</name>
</gene>
<name>A0AAW7M429_9MICO</name>
<protein>
    <recommendedName>
        <fullName evidence="2">UPF0102 protein QQX10_04230</fullName>
    </recommendedName>
</protein>
<dbReference type="InterPro" id="IPR003509">
    <property type="entry name" value="UPF0102_YraN-like"/>
</dbReference>
<dbReference type="Gene3D" id="3.40.1350.10">
    <property type="match status" value="1"/>
</dbReference>
<dbReference type="Proteomes" id="UP001172737">
    <property type="component" value="Unassembled WGS sequence"/>
</dbReference>
<dbReference type="EMBL" id="JAUHPX010000002">
    <property type="protein sequence ID" value="MDN4487373.1"/>
    <property type="molecule type" value="Genomic_DNA"/>
</dbReference>
<sequence length="118" mass="12915">MALKDAVGRFGERLAERRLREHGWEVLATNWRCALGELDLVAVDGRDAVFVEVKTRRSEAYGGAVAAVTPAKLRRLRLLAGAWLASQDRAFDGARIDVVAVTLPRSGPPVVEHLRDVG</sequence>
<dbReference type="Pfam" id="PF02021">
    <property type="entry name" value="UPF0102"/>
    <property type="match status" value="1"/>
</dbReference>
<dbReference type="CDD" id="cd20736">
    <property type="entry name" value="PoNe_Nuclease"/>
    <property type="match status" value="1"/>
</dbReference>
<dbReference type="AlphaFoldDB" id="A0AAW7M429"/>
<keyword evidence="4" id="KW-1185">Reference proteome</keyword>
<comment type="similarity">
    <text evidence="1 2">Belongs to the UPF0102 family.</text>
</comment>
<dbReference type="GO" id="GO:0003676">
    <property type="term" value="F:nucleic acid binding"/>
    <property type="evidence" value="ECO:0007669"/>
    <property type="project" value="InterPro"/>
</dbReference>
<dbReference type="NCBIfam" id="NF009150">
    <property type="entry name" value="PRK12497.1-3"/>
    <property type="match status" value="1"/>
</dbReference>
<evidence type="ECO:0000313" key="3">
    <source>
        <dbReference type="EMBL" id="MDN4487373.1"/>
    </source>
</evidence>
<dbReference type="PANTHER" id="PTHR34039">
    <property type="entry name" value="UPF0102 PROTEIN YRAN"/>
    <property type="match status" value="1"/>
</dbReference>
<reference evidence="3" key="1">
    <citation type="submission" date="2023-06" db="EMBL/GenBank/DDBJ databases">
        <title>Sysu t00039.</title>
        <authorList>
            <person name="Gao L."/>
            <person name="Fang B.-Z."/>
            <person name="Li W.-J."/>
        </authorList>
    </citation>
    <scope>NUCLEOTIDE SEQUENCE</scope>
    <source>
        <strain evidence="3">SYSU T00039</strain>
    </source>
</reference>
<dbReference type="NCBIfam" id="TIGR00252">
    <property type="entry name" value="YraN family protein"/>
    <property type="match status" value="1"/>
</dbReference>
<organism evidence="3 4">
    <name type="scientific">Demequina lignilytica</name>
    <dbReference type="NCBI Taxonomy" id="3051663"/>
    <lineage>
        <taxon>Bacteria</taxon>
        <taxon>Bacillati</taxon>
        <taxon>Actinomycetota</taxon>
        <taxon>Actinomycetes</taxon>
        <taxon>Micrococcales</taxon>
        <taxon>Demequinaceae</taxon>
        <taxon>Demequina</taxon>
    </lineage>
</organism>
<dbReference type="SUPFAM" id="SSF52980">
    <property type="entry name" value="Restriction endonuclease-like"/>
    <property type="match status" value="1"/>
</dbReference>